<dbReference type="PROSITE" id="PS51671">
    <property type="entry name" value="ACT"/>
    <property type="match status" value="1"/>
</dbReference>
<dbReference type="Gene3D" id="3.10.580.10">
    <property type="entry name" value="CBS-domain"/>
    <property type="match status" value="1"/>
</dbReference>
<proteinExistence type="predicted"/>
<protein>
    <submittedName>
        <fullName evidence="5">ACT domain protein</fullName>
    </submittedName>
</protein>
<sequence length="214" mass="23933">MLVEQVMKAPVVTVRAANTIAEALQLLRHHRIRHLPVVDEEGRLVGLVTSQDLREASPSIFRLPEQWEDLERPVGDVMKTDVIVGHPLDFVEEVAALFYEHRIGCLPIVNHGKLVGIITQTDLLRTFIELTGVHQPGSQIEIKVPNEAGMLSKAAAIISERHVNIASVLLYPDLDPNYKILVFRVQTMNPLPLIRDLQNAGYRVLWPNLPGVTS</sequence>
<dbReference type="CDD" id="cd04883">
    <property type="entry name" value="ACT_AcuB"/>
    <property type="match status" value="1"/>
</dbReference>
<dbReference type="AlphaFoldDB" id="A0A0D8BZJ2"/>
<evidence type="ECO:0000313" key="6">
    <source>
        <dbReference type="Proteomes" id="UP000032522"/>
    </source>
</evidence>
<dbReference type="EMBL" id="JYBP01000003">
    <property type="protein sequence ID" value="KJE28792.1"/>
    <property type="molecule type" value="Genomic_DNA"/>
</dbReference>
<evidence type="ECO:0000313" key="5">
    <source>
        <dbReference type="EMBL" id="KJE28792.1"/>
    </source>
</evidence>
<feature type="domain" description="CBS" evidence="3">
    <location>
        <begin position="7"/>
        <end position="65"/>
    </location>
</feature>
<dbReference type="PANTHER" id="PTHR43080">
    <property type="entry name" value="CBS DOMAIN-CONTAINING PROTEIN CBSX3, MITOCHONDRIAL"/>
    <property type="match status" value="1"/>
</dbReference>
<dbReference type="InterPro" id="IPR051257">
    <property type="entry name" value="Diverse_CBS-Domain"/>
</dbReference>
<dbReference type="SUPFAM" id="SSF54631">
    <property type="entry name" value="CBS-domain pair"/>
    <property type="match status" value="1"/>
</dbReference>
<evidence type="ECO:0000259" key="3">
    <source>
        <dbReference type="PROSITE" id="PS51371"/>
    </source>
</evidence>
<evidence type="ECO:0000259" key="4">
    <source>
        <dbReference type="PROSITE" id="PS51671"/>
    </source>
</evidence>
<dbReference type="PATRIC" id="fig|1462.6.peg.288"/>
<keyword evidence="1 2" id="KW-0129">CBS domain</keyword>
<dbReference type="CDD" id="cd04584">
    <property type="entry name" value="CBS_pair_AcuB_like"/>
    <property type="match status" value="1"/>
</dbReference>
<dbReference type="InterPro" id="IPR045865">
    <property type="entry name" value="ACT-like_dom_sf"/>
</dbReference>
<evidence type="ECO:0000256" key="2">
    <source>
        <dbReference type="PROSITE-ProRule" id="PRU00703"/>
    </source>
</evidence>
<dbReference type="Pfam" id="PF01842">
    <property type="entry name" value="ACT"/>
    <property type="match status" value="1"/>
</dbReference>
<dbReference type="InterPro" id="IPR002912">
    <property type="entry name" value="ACT_dom"/>
</dbReference>
<dbReference type="Pfam" id="PF00571">
    <property type="entry name" value="CBS"/>
    <property type="match status" value="2"/>
</dbReference>
<dbReference type="InterPro" id="IPR000644">
    <property type="entry name" value="CBS_dom"/>
</dbReference>
<name>A0A0D8BZJ2_GEOKU</name>
<feature type="domain" description="CBS" evidence="3">
    <location>
        <begin position="78"/>
        <end position="136"/>
    </location>
</feature>
<dbReference type="Proteomes" id="UP000032522">
    <property type="component" value="Unassembled WGS sequence"/>
</dbReference>
<organism evidence="5 6">
    <name type="scientific">Geobacillus kaustophilus</name>
    <dbReference type="NCBI Taxonomy" id="1462"/>
    <lineage>
        <taxon>Bacteria</taxon>
        <taxon>Bacillati</taxon>
        <taxon>Bacillota</taxon>
        <taxon>Bacilli</taxon>
        <taxon>Bacillales</taxon>
        <taxon>Anoxybacillaceae</taxon>
        <taxon>Geobacillus</taxon>
        <taxon>Geobacillus thermoleovorans group</taxon>
    </lineage>
</organism>
<comment type="caution">
    <text evidence="5">The sequence shown here is derived from an EMBL/GenBank/DDBJ whole genome shotgun (WGS) entry which is preliminary data.</text>
</comment>
<accession>A0A0D8BZJ2</accession>
<evidence type="ECO:0000256" key="1">
    <source>
        <dbReference type="ARBA" id="ARBA00023122"/>
    </source>
</evidence>
<dbReference type="PROSITE" id="PS51371">
    <property type="entry name" value="CBS"/>
    <property type="match status" value="2"/>
</dbReference>
<gene>
    <name evidence="5" type="ORF">LG52_185</name>
</gene>
<dbReference type="SMART" id="SM00116">
    <property type="entry name" value="CBS"/>
    <property type="match status" value="2"/>
</dbReference>
<reference evidence="5 6" key="1">
    <citation type="submission" date="2015-01" db="EMBL/GenBank/DDBJ databases">
        <authorList>
            <person name="Filippidou S."/>
            <person name="Jeanneret N."/>
            <person name="Russel-Delif L."/>
            <person name="Junier T."/>
            <person name="Wunderlin T."/>
            <person name="Molina V."/>
            <person name="Johnson S.L."/>
            <person name="Davenport K.W."/>
            <person name="Chain P.S."/>
            <person name="Dorador C."/>
            <person name="Junier P."/>
        </authorList>
    </citation>
    <scope>NUCLEOTIDE SEQUENCE [LARGE SCALE GENOMIC DNA]</scope>
    <source>
        <strain evidence="5 6">Et7/4</strain>
    </source>
</reference>
<dbReference type="SUPFAM" id="SSF55021">
    <property type="entry name" value="ACT-like"/>
    <property type="match status" value="1"/>
</dbReference>
<dbReference type="RefSeq" id="WP_044730552.1">
    <property type="nucleotide sequence ID" value="NZ_JYBP01000003.1"/>
</dbReference>
<dbReference type="InterPro" id="IPR046342">
    <property type="entry name" value="CBS_dom_sf"/>
</dbReference>
<dbReference type="OrthoDB" id="9781631at2"/>
<dbReference type="PANTHER" id="PTHR43080:SF2">
    <property type="entry name" value="CBS DOMAIN-CONTAINING PROTEIN"/>
    <property type="match status" value="1"/>
</dbReference>
<feature type="domain" description="ACT" evidence="4">
    <location>
        <begin position="139"/>
        <end position="212"/>
    </location>
</feature>